<dbReference type="Proteomes" id="UP001205843">
    <property type="component" value="Unassembled WGS sequence"/>
</dbReference>
<evidence type="ECO:0000313" key="1">
    <source>
        <dbReference type="EMBL" id="MCP1674037.1"/>
    </source>
</evidence>
<protein>
    <recommendedName>
        <fullName evidence="3">DUF429 domain-containing protein</fullName>
    </recommendedName>
</protein>
<dbReference type="AlphaFoldDB" id="A0AAE3G552"/>
<sequence length="259" mass="28047">MGTVSPPMDDASRQSTCHTILGLDLAVAPENSGVALAQRDGDDEWRLQRLFRGSREPLLGQILAILDDPRPLICIDSPLGWPAALADGLRDHRAGEPLPGEPQTLFNRYTDVEIRQRLRKKPLEVGADRIARTAVAALTLLEALRQALGQPLPLLLGLDEPAVGKVIETYPAGTLRAHQVESRGYKRPDGETVRGRLASWLAEGIAMDEAQQAKCVASDHVLDAVLCVRAGLDVLAGEAVAPEDLALARREGWIWCRGA</sequence>
<keyword evidence="2" id="KW-1185">Reference proteome</keyword>
<comment type="caution">
    <text evidence="1">The sequence shown here is derived from an EMBL/GenBank/DDBJ whole genome shotgun (WGS) entry which is preliminary data.</text>
</comment>
<accession>A0AAE3G552</accession>
<dbReference type="Pfam" id="PF04250">
    <property type="entry name" value="DUF429"/>
    <property type="match status" value="1"/>
</dbReference>
<name>A0AAE3G552_9GAMM</name>
<dbReference type="EMBL" id="JALJXV010000002">
    <property type="protein sequence ID" value="MCP1674037.1"/>
    <property type="molecule type" value="Genomic_DNA"/>
</dbReference>
<reference evidence="1" key="1">
    <citation type="submission" date="2022-03" db="EMBL/GenBank/DDBJ databases">
        <title>Genomic Encyclopedia of Type Strains, Phase III (KMG-III): the genomes of soil and plant-associated and newly described type strains.</title>
        <authorList>
            <person name="Whitman W."/>
        </authorList>
    </citation>
    <scope>NUCLEOTIDE SEQUENCE</scope>
    <source>
        <strain evidence="1">ANL 6-2</strain>
    </source>
</reference>
<gene>
    <name evidence="1" type="ORF">J2T57_001136</name>
</gene>
<evidence type="ECO:0000313" key="2">
    <source>
        <dbReference type="Proteomes" id="UP001205843"/>
    </source>
</evidence>
<evidence type="ECO:0008006" key="3">
    <source>
        <dbReference type="Google" id="ProtNLM"/>
    </source>
</evidence>
<dbReference type="InterPro" id="IPR007362">
    <property type="entry name" value="DUF429"/>
</dbReference>
<proteinExistence type="predicted"/>
<organism evidence="1 2">
    <name type="scientific">Natronocella acetinitrilica</name>
    <dbReference type="NCBI Taxonomy" id="414046"/>
    <lineage>
        <taxon>Bacteria</taxon>
        <taxon>Pseudomonadati</taxon>
        <taxon>Pseudomonadota</taxon>
        <taxon>Gammaproteobacteria</taxon>
        <taxon>Chromatiales</taxon>
        <taxon>Ectothiorhodospiraceae</taxon>
        <taxon>Natronocella</taxon>
    </lineage>
</organism>